<organism evidence="1 2">
    <name type="scientific">Eretmocerus hayati</name>
    <dbReference type="NCBI Taxonomy" id="131215"/>
    <lineage>
        <taxon>Eukaryota</taxon>
        <taxon>Metazoa</taxon>
        <taxon>Ecdysozoa</taxon>
        <taxon>Arthropoda</taxon>
        <taxon>Hexapoda</taxon>
        <taxon>Insecta</taxon>
        <taxon>Pterygota</taxon>
        <taxon>Neoptera</taxon>
        <taxon>Endopterygota</taxon>
        <taxon>Hymenoptera</taxon>
        <taxon>Apocrita</taxon>
        <taxon>Proctotrupomorpha</taxon>
        <taxon>Chalcidoidea</taxon>
        <taxon>Aphelinidae</taxon>
        <taxon>Aphelininae</taxon>
        <taxon>Eretmocerus</taxon>
    </lineage>
</organism>
<reference evidence="1" key="1">
    <citation type="submission" date="2023-04" db="EMBL/GenBank/DDBJ databases">
        <title>A chromosome-level genome assembly of the parasitoid wasp Eretmocerus hayati.</title>
        <authorList>
            <person name="Zhong Y."/>
            <person name="Liu S."/>
            <person name="Liu Y."/>
        </authorList>
    </citation>
    <scope>NUCLEOTIDE SEQUENCE</scope>
    <source>
        <strain evidence="1">ZJU_SS_LIU_2023</strain>
    </source>
</reference>
<accession>A0ACC2N2Z0</accession>
<sequence length="241" mass="26679">MEAVTRILLFGVVAVFAKQHTLPGLEDLVESDIHDQCLAENNVTHDAKGFQKSCVIACSLEKVGWITPDGTVDKTVLKEVLSDPVLLDIYQEPSKIIPRLVKYCEKIAGIRAVYKGGKRSCRLVQCLEEEIFSKENDPILPVTEGFQNSCVVACSLEKIGWITPDGTANRTVLKEALSDSGQVGTYQELFKIIPKLVEDCEKTTDIPVADKEEKRSCRLVQCVGDKLVEENVFKDLILPGN</sequence>
<name>A0ACC2N2Z0_9HYME</name>
<dbReference type="Proteomes" id="UP001239111">
    <property type="component" value="Chromosome 4"/>
</dbReference>
<proteinExistence type="predicted"/>
<gene>
    <name evidence="1" type="ORF">QAD02_006780</name>
</gene>
<comment type="caution">
    <text evidence="1">The sequence shown here is derived from an EMBL/GenBank/DDBJ whole genome shotgun (WGS) entry which is preliminary data.</text>
</comment>
<dbReference type="EMBL" id="CM056744">
    <property type="protein sequence ID" value="KAJ8665118.1"/>
    <property type="molecule type" value="Genomic_DNA"/>
</dbReference>
<evidence type="ECO:0000313" key="1">
    <source>
        <dbReference type="EMBL" id="KAJ8665118.1"/>
    </source>
</evidence>
<evidence type="ECO:0000313" key="2">
    <source>
        <dbReference type="Proteomes" id="UP001239111"/>
    </source>
</evidence>
<protein>
    <submittedName>
        <fullName evidence="1">Uncharacterized protein</fullName>
    </submittedName>
</protein>
<keyword evidence="2" id="KW-1185">Reference proteome</keyword>